<gene>
    <name evidence="2" type="ORF">SKM48_11770</name>
</gene>
<sequence length="121" mass="13484">MELKNHLIKCSLALALIFILASAYALAPAKTQTELLPEPSEEIEIHADKYQVIKSNPDCLGWCNATLKAGEYNIELDYYIINGDVEQIDEVKASLHGDLIPNIYIDRNEYSKISSAVSNQS</sequence>
<evidence type="ECO:0000256" key="1">
    <source>
        <dbReference type="SAM" id="SignalP"/>
    </source>
</evidence>
<dbReference type="RefSeq" id="WP_321104445.1">
    <property type="nucleotide sequence ID" value="NZ_JAXHPO010000073.1"/>
</dbReference>
<keyword evidence="3" id="KW-1185">Reference proteome</keyword>
<evidence type="ECO:0000313" key="3">
    <source>
        <dbReference type="Proteomes" id="UP001284094"/>
    </source>
</evidence>
<feature type="chain" id="PRO_5045725918" evidence="1">
    <location>
        <begin position="26"/>
        <end position="121"/>
    </location>
</feature>
<name>A0ABU5GLM5_9GAMM</name>
<proteinExistence type="predicted"/>
<protein>
    <submittedName>
        <fullName evidence="2">Uncharacterized protein</fullName>
    </submittedName>
</protein>
<dbReference type="EMBL" id="JAXHPO010000073">
    <property type="protein sequence ID" value="MDY6551418.1"/>
    <property type="molecule type" value="Genomic_DNA"/>
</dbReference>
<dbReference type="Proteomes" id="UP001284094">
    <property type="component" value="Unassembled WGS sequence"/>
</dbReference>
<evidence type="ECO:0000313" key="2">
    <source>
        <dbReference type="EMBL" id="MDY6551418.1"/>
    </source>
</evidence>
<comment type="caution">
    <text evidence="2">The sequence shown here is derived from an EMBL/GenBank/DDBJ whole genome shotgun (WGS) entry which is preliminary data.</text>
</comment>
<keyword evidence="1" id="KW-0732">Signal</keyword>
<feature type="signal peptide" evidence="1">
    <location>
        <begin position="1"/>
        <end position="25"/>
    </location>
</feature>
<accession>A0ABU5GLM5</accession>
<reference evidence="2 3" key="1">
    <citation type="journal article" date="2024" name="Syst. Appl. Microbiol.">
        <title>Evidence for the occurrence of Acinetobacter faecalis in cattle feces and its emended description.</title>
        <authorList>
            <person name="Kyselkova M."/>
            <person name="Xanthopoulou K."/>
            <person name="Shestivska V."/>
            <person name="Spanelova P."/>
            <person name="Maixnerova M."/>
            <person name="Higgins P.G."/>
            <person name="Nemec A."/>
        </authorList>
    </citation>
    <scope>NUCLEOTIDE SEQUENCE [LARGE SCALE GENOMIC DNA]</scope>
    <source>
        <strain evidence="2 3">ANC 7225</strain>
    </source>
</reference>
<organism evidence="2 3">
    <name type="scientific">Acinetobacter faecalis</name>
    <dbReference type="NCBI Taxonomy" id="2665161"/>
    <lineage>
        <taxon>Bacteria</taxon>
        <taxon>Pseudomonadati</taxon>
        <taxon>Pseudomonadota</taxon>
        <taxon>Gammaproteobacteria</taxon>
        <taxon>Moraxellales</taxon>
        <taxon>Moraxellaceae</taxon>
        <taxon>Acinetobacter</taxon>
    </lineage>
</organism>